<dbReference type="Proteomes" id="UP001212997">
    <property type="component" value="Unassembled WGS sequence"/>
</dbReference>
<organism evidence="9 10">
    <name type="scientific">Meripilus lineatus</name>
    <dbReference type="NCBI Taxonomy" id="2056292"/>
    <lineage>
        <taxon>Eukaryota</taxon>
        <taxon>Fungi</taxon>
        <taxon>Dikarya</taxon>
        <taxon>Basidiomycota</taxon>
        <taxon>Agaricomycotina</taxon>
        <taxon>Agaricomycetes</taxon>
        <taxon>Polyporales</taxon>
        <taxon>Meripilaceae</taxon>
        <taxon>Meripilus</taxon>
    </lineage>
</organism>
<evidence type="ECO:0000256" key="7">
    <source>
        <dbReference type="ARBA" id="ARBA00035179"/>
    </source>
</evidence>
<evidence type="ECO:0000313" key="9">
    <source>
        <dbReference type="EMBL" id="KAJ3479499.1"/>
    </source>
</evidence>
<keyword evidence="2" id="KW-0809">Transit peptide</keyword>
<dbReference type="PANTHER" id="PTHR28595">
    <property type="entry name" value="39S RIBOSOMAL PROTEIN L54, MITOCHONDRIAL"/>
    <property type="match status" value="1"/>
</dbReference>
<sequence length="127" mass="14093">MSLLPVLRRSPLVPTLRCAQKYYATDSKGKAPEKNEDAVKSSTEGATSATGAPKSSCTEGTVLEGLNWLKDQPPVLAQADDAYPDWLWRLLDPKVIPDDGPGGKGEKIKLRIQNRRRIRDQNFMKTQ</sequence>
<dbReference type="EMBL" id="JANAWD010000435">
    <property type="protein sequence ID" value="KAJ3479499.1"/>
    <property type="molecule type" value="Genomic_DNA"/>
</dbReference>
<keyword evidence="4" id="KW-0496">Mitochondrion</keyword>
<dbReference type="InterPro" id="IPR013870">
    <property type="entry name" value="Ribosomal_mL54"/>
</dbReference>
<evidence type="ECO:0000256" key="5">
    <source>
        <dbReference type="ARBA" id="ARBA00023274"/>
    </source>
</evidence>
<gene>
    <name evidence="9" type="ORF">NLI96_g9019</name>
</gene>
<keyword evidence="10" id="KW-1185">Reference proteome</keyword>
<protein>
    <recommendedName>
        <fullName evidence="7">Large ribosomal subunit protein mL54</fullName>
    </recommendedName>
</protein>
<evidence type="ECO:0000256" key="2">
    <source>
        <dbReference type="ARBA" id="ARBA00022946"/>
    </source>
</evidence>
<dbReference type="PANTHER" id="PTHR28595:SF1">
    <property type="entry name" value="LARGE RIBOSOMAL SUBUNIT PROTEIN ML54"/>
    <property type="match status" value="1"/>
</dbReference>
<dbReference type="GO" id="GO:0003735">
    <property type="term" value="F:structural constituent of ribosome"/>
    <property type="evidence" value="ECO:0007669"/>
    <property type="project" value="TreeGrafter"/>
</dbReference>
<name>A0AAD5UWB9_9APHY</name>
<dbReference type="GO" id="GO:0005762">
    <property type="term" value="C:mitochondrial large ribosomal subunit"/>
    <property type="evidence" value="ECO:0007669"/>
    <property type="project" value="TreeGrafter"/>
</dbReference>
<evidence type="ECO:0000256" key="6">
    <source>
        <dbReference type="ARBA" id="ARBA00033752"/>
    </source>
</evidence>
<keyword evidence="3" id="KW-0689">Ribosomal protein</keyword>
<feature type="compositionally biased region" description="Polar residues" evidence="8">
    <location>
        <begin position="40"/>
        <end position="57"/>
    </location>
</feature>
<comment type="similarity">
    <text evidence="6">Belongs to the mitochondrion-specific ribosomal protein mL54 family.</text>
</comment>
<evidence type="ECO:0000256" key="1">
    <source>
        <dbReference type="ARBA" id="ARBA00004173"/>
    </source>
</evidence>
<dbReference type="Pfam" id="PF08561">
    <property type="entry name" value="Ribosomal_L37"/>
    <property type="match status" value="1"/>
</dbReference>
<accession>A0AAD5UWB9</accession>
<dbReference type="AlphaFoldDB" id="A0AAD5UWB9"/>
<reference evidence="9" key="1">
    <citation type="submission" date="2022-07" db="EMBL/GenBank/DDBJ databases">
        <title>Genome Sequence of Physisporinus lineatus.</title>
        <authorList>
            <person name="Buettner E."/>
        </authorList>
    </citation>
    <scope>NUCLEOTIDE SEQUENCE</scope>
    <source>
        <strain evidence="9">VT162</strain>
    </source>
</reference>
<proteinExistence type="inferred from homology"/>
<comment type="subcellular location">
    <subcellularLocation>
        <location evidence="1">Mitochondrion</location>
    </subcellularLocation>
</comment>
<evidence type="ECO:0000256" key="3">
    <source>
        <dbReference type="ARBA" id="ARBA00022980"/>
    </source>
</evidence>
<keyword evidence="5" id="KW-0687">Ribonucleoprotein</keyword>
<feature type="compositionally biased region" description="Basic and acidic residues" evidence="8">
    <location>
        <begin position="27"/>
        <end position="39"/>
    </location>
</feature>
<comment type="caution">
    <text evidence="9">The sequence shown here is derived from an EMBL/GenBank/DDBJ whole genome shotgun (WGS) entry which is preliminary data.</text>
</comment>
<evidence type="ECO:0000256" key="4">
    <source>
        <dbReference type="ARBA" id="ARBA00023128"/>
    </source>
</evidence>
<evidence type="ECO:0000313" key="10">
    <source>
        <dbReference type="Proteomes" id="UP001212997"/>
    </source>
</evidence>
<evidence type="ECO:0000256" key="8">
    <source>
        <dbReference type="SAM" id="MobiDB-lite"/>
    </source>
</evidence>
<feature type="region of interest" description="Disordered" evidence="8">
    <location>
        <begin position="24"/>
        <end position="57"/>
    </location>
</feature>